<dbReference type="SUPFAM" id="SSF48576">
    <property type="entry name" value="Terpenoid synthases"/>
    <property type="match status" value="1"/>
</dbReference>
<evidence type="ECO:0000256" key="4">
    <source>
        <dbReference type="ARBA" id="ARBA00022723"/>
    </source>
</evidence>
<dbReference type="SFLD" id="SFLDG01017">
    <property type="entry name" value="Polyprenyl_Transferase_Like"/>
    <property type="match status" value="1"/>
</dbReference>
<comment type="similarity">
    <text evidence="2 6">Belongs to the FPP/GGPP synthase family.</text>
</comment>
<comment type="cofactor">
    <cofactor evidence="1">
        <name>Mg(2+)</name>
        <dbReference type="ChEBI" id="CHEBI:18420"/>
    </cofactor>
</comment>
<keyword evidence="8" id="KW-1185">Reference proteome</keyword>
<dbReference type="PROSITE" id="PS00444">
    <property type="entry name" value="POLYPRENYL_SYNTHASE_2"/>
    <property type="match status" value="1"/>
</dbReference>
<comment type="caution">
    <text evidence="7">The sequence shown here is derived from an EMBL/GenBank/DDBJ whole genome shotgun (WGS) entry which is preliminary data.</text>
</comment>
<dbReference type="CDD" id="cd00685">
    <property type="entry name" value="Trans_IPPS_HT"/>
    <property type="match status" value="1"/>
</dbReference>
<keyword evidence="3 6" id="KW-0808">Transferase</keyword>
<evidence type="ECO:0000256" key="3">
    <source>
        <dbReference type="ARBA" id="ARBA00022679"/>
    </source>
</evidence>
<dbReference type="Gene3D" id="1.10.600.10">
    <property type="entry name" value="Farnesyl Diphosphate Synthase"/>
    <property type="match status" value="1"/>
</dbReference>
<dbReference type="Proteomes" id="UP000636891">
    <property type="component" value="Unassembled WGS sequence"/>
</dbReference>
<dbReference type="SFLD" id="SFLDS00005">
    <property type="entry name" value="Isoprenoid_Synthase_Type_I"/>
    <property type="match status" value="1"/>
</dbReference>
<dbReference type="PANTHER" id="PTHR12001:SF85">
    <property type="entry name" value="SHORT CHAIN ISOPRENYL DIPHOSPHATE SYNTHASE"/>
    <property type="match status" value="1"/>
</dbReference>
<evidence type="ECO:0000313" key="8">
    <source>
        <dbReference type="Proteomes" id="UP000636891"/>
    </source>
</evidence>
<dbReference type="EMBL" id="JACOOK010000001">
    <property type="protein sequence ID" value="MBC5616052.1"/>
    <property type="molecule type" value="Genomic_DNA"/>
</dbReference>
<evidence type="ECO:0000256" key="5">
    <source>
        <dbReference type="ARBA" id="ARBA00022842"/>
    </source>
</evidence>
<accession>A0ABR7CK62</accession>
<keyword evidence="4" id="KW-0479">Metal-binding</keyword>
<proteinExistence type="inferred from homology"/>
<keyword evidence="5" id="KW-0460">Magnesium</keyword>
<dbReference type="Pfam" id="PF00348">
    <property type="entry name" value="polyprenyl_synt"/>
    <property type="match status" value="1"/>
</dbReference>
<sequence length="324" mass="36251">MYSFHELADIVQNEIKNLKYPQQPELLYAPIVYSLEEGGKRIRPVALLMACNLFRDEIDCAKPAALAVEVFHNFTLLHDDIMDRSDTRRGKPAVHTRWNDNVAILSGDAMMIYAYKLLCGCDRRVLPQLLETFNETAIGVCEGQQYDMDFESRDDVTVDRYLEMIRLKTGVLLAGALKLGAICAEAQPWQAELLYNFGINVGLAFQLQDDLFDTYGDAAVFGKPIGGDILAGKKTFLLTTALKTADAATRGELLARLHDGGMSAAEKIETVRGIYDRLGVRKITEKAIADYFRNADRILNSLEVGIERIVPLQELGETLLNRKK</sequence>
<dbReference type="RefSeq" id="WP_101571473.1">
    <property type="nucleotide sequence ID" value="NZ_JACOOK010000001.1"/>
</dbReference>
<dbReference type="InterPro" id="IPR033749">
    <property type="entry name" value="Polyprenyl_synt_CS"/>
</dbReference>
<dbReference type="InterPro" id="IPR000092">
    <property type="entry name" value="Polyprenyl_synt"/>
</dbReference>
<evidence type="ECO:0000313" key="7">
    <source>
        <dbReference type="EMBL" id="MBC5616052.1"/>
    </source>
</evidence>
<organism evidence="7 8">
    <name type="scientific">Alistipes hominis</name>
    <dbReference type="NCBI Taxonomy" id="2763015"/>
    <lineage>
        <taxon>Bacteria</taxon>
        <taxon>Pseudomonadati</taxon>
        <taxon>Bacteroidota</taxon>
        <taxon>Bacteroidia</taxon>
        <taxon>Bacteroidales</taxon>
        <taxon>Rikenellaceae</taxon>
        <taxon>Alistipes</taxon>
    </lineage>
</organism>
<evidence type="ECO:0000256" key="1">
    <source>
        <dbReference type="ARBA" id="ARBA00001946"/>
    </source>
</evidence>
<dbReference type="InterPro" id="IPR008949">
    <property type="entry name" value="Isoprenoid_synthase_dom_sf"/>
</dbReference>
<evidence type="ECO:0000256" key="2">
    <source>
        <dbReference type="ARBA" id="ARBA00006706"/>
    </source>
</evidence>
<evidence type="ECO:0000256" key="6">
    <source>
        <dbReference type="RuleBase" id="RU004466"/>
    </source>
</evidence>
<gene>
    <name evidence="7" type="ORF">H8S08_03335</name>
</gene>
<protein>
    <submittedName>
        <fullName evidence="7">Polyprenyl synthetase family protein</fullName>
    </submittedName>
</protein>
<dbReference type="PANTHER" id="PTHR12001">
    <property type="entry name" value="GERANYLGERANYL PYROPHOSPHATE SYNTHASE"/>
    <property type="match status" value="1"/>
</dbReference>
<reference evidence="7 8" key="1">
    <citation type="submission" date="2020-08" db="EMBL/GenBank/DDBJ databases">
        <title>Genome public.</title>
        <authorList>
            <person name="Liu C."/>
            <person name="Sun Q."/>
        </authorList>
    </citation>
    <scope>NUCLEOTIDE SEQUENCE [LARGE SCALE GENOMIC DNA]</scope>
    <source>
        <strain evidence="7 8">New-7</strain>
    </source>
</reference>
<name>A0ABR7CK62_9BACT</name>
<dbReference type="PROSITE" id="PS00723">
    <property type="entry name" value="POLYPRENYL_SYNTHASE_1"/>
    <property type="match status" value="1"/>
</dbReference>